<organism evidence="7 8">
    <name type="scientific">Candidatus Mediterraneibacter faecavium</name>
    <dbReference type="NCBI Taxonomy" id="2838668"/>
    <lineage>
        <taxon>Bacteria</taxon>
        <taxon>Bacillati</taxon>
        <taxon>Bacillota</taxon>
        <taxon>Clostridia</taxon>
        <taxon>Lachnospirales</taxon>
        <taxon>Lachnospiraceae</taxon>
        <taxon>Mediterraneibacter</taxon>
    </lineage>
</organism>
<dbReference type="PRINTS" id="PR01402">
    <property type="entry name" value="MUTATORMUTX"/>
</dbReference>
<dbReference type="InterPro" id="IPR000086">
    <property type="entry name" value="NUDIX_hydrolase_dom"/>
</dbReference>
<comment type="cofactor">
    <cofactor evidence="1">
        <name>Mg(2+)</name>
        <dbReference type="ChEBI" id="CHEBI:18420"/>
    </cofactor>
</comment>
<dbReference type="PANTHER" id="PTHR43758:SF2">
    <property type="entry name" value="OXIDIZED PURINE NUCLEOSIDE TRIPHOSPHATE HYDROLASE"/>
    <property type="match status" value="1"/>
</dbReference>
<feature type="domain" description="Nudix hydrolase" evidence="6">
    <location>
        <begin position="2"/>
        <end position="130"/>
    </location>
</feature>
<dbReference type="CDD" id="cd04692">
    <property type="entry name" value="NUDIX_Hydrolase"/>
    <property type="match status" value="1"/>
</dbReference>
<dbReference type="InterPro" id="IPR015797">
    <property type="entry name" value="NUDIX_hydrolase-like_dom_sf"/>
</dbReference>
<evidence type="ECO:0000259" key="6">
    <source>
        <dbReference type="PROSITE" id="PS51462"/>
    </source>
</evidence>
<evidence type="ECO:0000256" key="2">
    <source>
        <dbReference type="ARBA" id="ARBA00005582"/>
    </source>
</evidence>
<sequence>MASKMSTLCYIEKEGKYLMLHRTVKENDVNKDKWIGVGGHFEHGESPEECLLREVKEETGYTLTSWKYRGLVTFVYGKDVVEYMSLYTADGFEGTPAACDEGELEWIGKEKIWSLELWEGDKIFFRLLDEGRDFFSLKLVYDENDTLRYAALDGKPMELFDERKPDGACTGAVKERGVVHREGALHATVHTWIVRPNEGSGYDVLLQKRSENKDSNPGCYDISSAGHVEAGYDYLESAVRELEEELGIHALPEQLKEVGTRRCGFEGEFYGQPFKDDELSRIYLYQEPVETDQLVLQEDEVSEVIWMDYAECREMILDDSLKEFFPHCIYAEEFNMIGEALGILEQMKGMGKIAF</sequence>
<dbReference type="GO" id="GO:0046872">
    <property type="term" value="F:metal ion binding"/>
    <property type="evidence" value="ECO:0007669"/>
    <property type="project" value="UniProtKB-KW"/>
</dbReference>
<evidence type="ECO:0000256" key="1">
    <source>
        <dbReference type="ARBA" id="ARBA00001946"/>
    </source>
</evidence>
<dbReference type="PROSITE" id="PS51462">
    <property type="entry name" value="NUDIX"/>
    <property type="match status" value="2"/>
</dbReference>
<reference evidence="7" key="2">
    <citation type="submission" date="2021-04" db="EMBL/GenBank/DDBJ databases">
        <authorList>
            <person name="Gilroy R."/>
        </authorList>
    </citation>
    <scope>NUCLEOTIDE SEQUENCE</scope>
    <source>
        <strain evidence="7">CHK196-7946</strain>
    </source>
</reference>
<evidence type="ECO:0000313" key="8">
    <source>
        <dbReference type="Proteomes" id="UP000823902"/>
    </source>
</evidence>
<feature type="domain" description="Nudix hydrolase" evidence="6">
    <location>
        <begin position="184"/>
        <end position="330"/>
    </location>
</feature>
<dbReference type="SUPFAM" id="SSF55811">
    <property type="entry name" value="Nudix"/>
    <property type="match status" value="2"/>
</dbReference>
<dbReference type="InterPro" id="IPR020084">
    <property type="entry name" value="NUDIX_hydrolase_CS"/>
</dbReference>
<dbReference type="Gene3D" id="3.90.79.10">
    <property type="entry name" value="Nucleoside Triphosphate Pyrophosphohydrolase"/>
    <property type="match status" value="2"/>
</dbReference>
<accession>A0A9D2Q794</accession>
<keyword evidence="4" id="KW-0378">Hydrolase</keyword>
<dbReference type="GO" id="GO:0008413">
    <property type="term" value="F:8-oxo-7,8-dihydroguanosine triphosphate pyrophosphatase activity"/>
    <property type="evidence" value="ECO:0007669"/>
    <property type="project" value="InterPro"/>
</dbReference>
<dbReference type="Proteomes" id="UP000823902">
    <property type="component" value="Unassembled WGS sequence"/>
</dbReference>
<keyword evidence="5" id="KW-0460">Magnesium</keyword>
<comment type="similarity">
    <text evidence="2">Belongs to the Nudix hydrolase family.</text>
</comment>
<evidence type="ECO:0000256" key="5">
    <source>
        <dbReference type="ARBA" id="ARBA00022842"/>
    </source>
</evidence>
<protein>
    <submittedName>
        <fullName evidence="7">NUDIX domain-containing protein</fullName>
    </submittedName>
</protein>
<dbReference type="PROSITE" id="PS00893">
    <property type="entry name" value="NUDIX_BOX"/>
    <property type="match status" value="1"/>
</dbReference>
<keyword evidence="3" id="KW-0479">Metal-binding</keyword>
<dbReference type="EMBL" id="DWVY01000007">
    <property type="protein sequence ID" value="HJC73726.1"/>
    <property type="molecule type" value="Genomic_DNA"/>
</dbReference>
<dbReference type="PANTHER" id="PTHR43758">
    <property type="entry name" value="7,8-DIHYDRO-8-OXOGUANINE TRIPHOSPHATASE"/>
    <property type="match status" value="1"/>
</dbReference>
<evidence type="ECO:0000313" key="7">
    <source>
        <dbReference type="EMBL" id="HJC73726.1"/>
    </source>
</evidence>
<reference evidence="7" key="1">
    <citation type="journal article" date="2021" name="PeerJ">
        <title>Extensive microbial diversity within the chicken gut microbiome revealed by metagenomics and culture.</title>
        <authorList>
            <person name="Gilroy R."/>
            <person name="Ravi A."/>
            <person name="Getino M."/>
            <person name="Pursley I."/>
            <person name="Horton D.L."/>
            <person name="Alikhan N.F."/>
            <person name="Baker D."/>
            <person name="Gharbi K."/>
            <person name="Hall N."/>
            <person name="Watson M."/>
            <person name="Adriaenssens E.M."/>
            <person name="Foster-Nyarko E."/>
            <person name="Jarju S."/>
            <person name="Secka A."/>
            <person name="Antonio M."/>
            <person name="Oren A."/>
            <person name="Chaudhuri R.R."/>
            <person name="La Ragione R."/>
            <person name="Hildebrand F."/>
            <person name="Pallen M.J."/>
        </authorList>
    </citation>
    <scope>NUCLEOTIDE SEQUENCE</scope>
    <source>
        <strain evidence="7">CHK196-7946</strain>
    </source>
</reference>
<dbReference type="GO" id="GO:0006281">
    <property type="term" value="P:DNA repair"/>
    <property type="evidence" value="ECO:0007669"/>
    <property type="project" value="InterPro"/>
</dbReference>
<name>A0A9D2Q794_9FIRM</name>
<dbReference type="InterPro" id="IPR003562">
    <property type="entry name" value="Mutator_MutX_prot"/>
</dbReference>
<evidence type="ECO:0000256" key="4">
    <source>
        <dbReference type="ARBA" id="ARBA00022801"/>
    </source>
</evidence>
<evidence type="ECO:0000256" key="3">
    <source>
        <dbReference type="ARBA" id="ARBA00022723"/>
    </source>
</evidence>
<dbReference type="AlphaFoldDB" id="A0A9D2Q794"/>
<comment type="caution">
    <text evidence="7">The sequence shown here is derived from an EMBL/GenBank/DDBJ whole genome shotgun (WGS) entry which is preliminary data.</text>
</comment>
<dbReference type="Pfam" id="PF00293">
    <property type="entry name" value="NUDIX"/>
    <property type="match status" value="2"/>
</dbReference>
<gene>
    <name evidence="7" type="ORF">H9697_02070</name>
</gene>
<proteinExistence type="inferred from homology"/>
<dbReference type="CDD" id="cd18886">
    <property type="entry name" value="NUDIX_MutT_Nudt1"/>
    <property type="match status" value="1"/>
</dbReference>